<evidence type="ECO:0000313" key="1">
    <source>
        <dbReference type="EMBL" id="APA15939.1"/>
    </source>
</evidence>
<evidence type="ECO:0008006" key="3">
    <source>
        <dbReference type="Google" id="ProtNLM"/>
    </source>
</evidence>
<sequence>MVLPTSILLPLYLYPTPGAWNWVTEALKSYPTLPFTIIINPSSGPGALHQYPETDYISGITNLTQYDNVKLLGYVDTKYMAKSTEDVELEVETYKYWSTNPTHNISLDGIFFDDAISTWTPQSSTYMTIIATTAHAHNLTVTFNPGTPVSAEFFTIADTIIMIETSYSAYSSDSNRKGGEGDSLEKVVEMEQEEKSSVILYGFDGSVERQEEVVGQIVGKGVREVFVTTGGYEGVGGLWMEFVGAVSRAVDGVCGGD</sequence>
<dbReference type="Proteomes" id="UP000177798">
    <property type="component" value="Chromosome 15"/>
</dbReference>
<dbReference type="EMBL" id="CP017828">
    <property type="protein sequence ID" value="APA15939.1"/>
    <property type="molecule type" value="Genomic_DNA"/>
</dbReference>
<accession>A0A1D9QM48</accession>
<dbReference type="PANTHER" id="PTHR35040">
    <property type="match status" value="1"/>
</dbReference>
<dbReference type="VEuPathDB" id="FungiDB:sscle_15g107090"/>
<dbReference type="AlphaFoldDB" id="A0A1D9QM48"/>
<dbReference type="OMA" id="MYPLETA"/>
<dbReference type="InterPro" id="IPR021986">
    <property type="entry name" value="Spherulin4"/>
</dbReference>
<dbReference type="PANTHER" id="PTHR35040:SF9">
    <property type="entry name" value="4-LIKE CELL SURFACE PROTEIN, PUTATIVE (AFU_ORTHOLOGUE AFUA_4G14080)-RELATED"/>
    <property type="match status" value="1"/>
</dbReference>
<evidence type="ECO:0000313" key="2">
    <source>
        <dbReference type="Proteomes" id="UP000177798"/>
    </source>
</evidence>
<name>A0A1D9QM48_SCLS1</name>
<gene>
    <name evidence="1" type="ORF">sscle_15g107090</name>
</gene>
<dbReference type="Pfam" id="PF12138">
    <property type="entry name" value="Spherulin4"/>
    <property type="match status" value="1"/>
</dbReference>
<protein>
    <recommendedName>
        <fullName evidence="3">Cell surface spherulin 4-like protein</fullName>
    </recommendedName>
</protein>
<dbReference type="RefSeq" id="XP_001589442.1">
    <property type="nucleotide sequence ID" value="XM_001589392.1"/>
</dbReference>
<organism evidence="1 2">
    <name type="scientific">Sclerotinia sclerotiorum (strain ATCC 18683 / 1980 / Ss-1)</name>
    <name type="common">White mold</name>
    <name type="synonym">Whetzelinia sclerotiorum</name>
    <dbReference type="NCBI Taxonomy" id="665079"/>
    <lineage>
        <taxon>Eukaryota</taxon>
        <taxon>Fungi</taxon>
        <taxon>Dikarya</taxon>
        <taxon>Ascomycota</taxon>
        <taxon>Pezizomycotina</taxon>
        <taxon>Leotiomycetes</taxon>
        <taxon>Helotiales</taxon>
        <taxon>Sclerotiniaceae</taxon>
        <taxon>Sclerotinia</taxon>
    </lineage>
</organism>
<reference evidence="2" key="1">
    <citation type="journal article" date="2017" name="Genome Biol. Evol.">
        <title>The complete genome sequence of the phytopathogenic fungus Sclerotinia sclerotiorum reveals insights into the genome architecture of broad host range pathogens.</title>
        <authorList>
            <person name="Derbyshire M."/>
            <person name="Denton-Giles M."/>
            <person name="Hegedus D."/>
            <person name="Seifbarghy S."/>
            <person name="Rollins J."/>
            <person name="van Kan J."/>
            <person name="Seidl M.F."/>
            <person name="Faino L."/>
            <person name="Mbengue M."/>
            <person name="Navaud O."/>
            <person name="Raffaele S."/>
            <person name="Hammond-Kosack K."/>
            <person name="Heard S."/>
            <person name="Oliver R."/>
        </authorList>
    </citation>
    <scope>NUCLEOTIDE SEQUENCE [LARGE SCALE GENOMIC DNA]</scope>
    <source>
        <strain evidence="2">ATCC 18683 / 1980 / Ss-1</strain>
    </source>
</reference>
<dbReference type="OrthoDB" id="5342184at2759"/>
<proteinExistence type="predicted"/>
<dbReference type="KEGG" id="ssl:SS1G_09163"/>